<name>A0A2P7EAU2_9SYNE</name>
<dbReference type="EMBL" id="PXVC01000154">
    <property type="protein sequence ID" value="PSI00342.1"/>
    <property type="molecule type" value="Genomic_DNA"/>
</dbReference>
<sequence>MLRRWRVLNGWTQYTIRKWANEAGHSSSSHSGLSELERGLTRHPRSSWFINLAETNERLHQADFAGVTSRDLLDQLANGRAITHDDGTPWGAADFWSCHVGLLPPPAWLAAPPTNPAPELTDQAAADLCAAWAQHARKQVRLVGAASSDLIRAGGAATASARSKWLNVLLELDVYSPQELEELWDAEKSEWAPANWLNSWAASLQPAKGK</sequence>
<evidence type="ECO:0000313" key="2">
    <source>
        <dbReference type="Proteomes" id="UP000240206"/>
    </source>
</evidence>
<reference evidence="2" key="1">
    <citation type="submission" date="2018-03" db="EMBL/GenBank/DDBJ databases">
        <title>Ecological and genomic features of two cosmopolitan and abundant freshwater picocyanobacteria.</title>
        <authorList>
            <person name="Cabello-Yeves P.J."/>
            <person name="Picazo A."/>
            <person name="Camacho A."/>
            <person name="Callieri C."/>
            <person name="Rosselli R."/>
            <person name="Roda-Garcia J."/>
            <person name="Coutinho F.H."/>
            <person name="Rodriguez-Valera F."/>
        </authorList>
    </citation>
    <scope>NUCLEOTIDE SEQUENCE [LARGE SCALE GENOMIC DNA]</scope>
    <source>
        <strain evidence="2">Tous</strain>
    </source>
</reference>
<organism evidence="1 2">
    <name type="scientific">Synechococcus lacustris str. Tous</name>
    <dbReference type="NCBI Taxonomy" id="1910958"/>
    <lineage>
        <taxon>Bacteria</taxon>
        <taxon>Bacillati</taxon>
        <taxon>Cyanobacteriota</taxon>
        <taxon>Cyanophyceae</taxon>
        <taxon>Synechococcales</taxon>
        <taxon>Synechococcaceae</taxon>
        <taxon>Synechococcus</taxon>
    </lineage>
</organism>
<protein>
    <submittedName>
        <fullName evidence="1">XRE family transcriptional regulator</fullName>
    </submittedName>
</protein>
<comment type="caution">
    <text evidence="1">The sequence shown here is derived from an EMBL/GenBank/DDBJ whole genome shotgun (WGS) entry which is preliminary data.</text>
</comment>
<proteinExistence type="predicted"/>
<keyword evidence="2" id="KW-1185">Reference proteome</keyword>
<accession>A0A2P7EAU2</accession>
<evidence type="ECO:0000313" key="1">
    <source>
        <dbReference type="EMBL" id="PSI00342.1"/>
    </source>
</evidence>
<dbReference type="Proteomes" id="UP000240206">
    <property type="component" value="Unassembled WGS sequence"/>
</dbReference>
<gene>
    <name evidence="1" type="ORF">C7K08_13680</name>
</gene>
<dbReference type="AlphaFoldDB" id="A0A2P7EAU2"/>